<protein>
    <recommendedName>
        <fullName evidence="3">F-box domain-containing protein</fullName>
    </recommendedName>
</protein>
<evidence type="ECO:0008006" key="3">
    <source>
        <dbReference type="Google" id="ProtNLM"/>
    </source>
</evidence>
<sequence>MVVRRGAKHALDVLPEWAWLLVLEKLDDCDRVAFGLTCKTFLEGQLEEVTLMFCSGLEVRIRHVLGTSGLVLGQLEEVTLMFCSGLEVRIHHVLGTSGLVLGQLKEFTLMFCSGFEARIRLALGTQTVA</sequence>
<dbReference type="EMBL" id="CP031037">
    <property type="protein sequence ID" value="QDZ20588.1"/>
    <property type="molecule type" value="Genomic_DNA"/>
</dbReference>
<keyword evidence="2" id="KW-1185">Reference proteome</keyword>
<dbReference type="AlphaFoldDB" id="A0A5B8MIY6"/>
<gene>
    <name evidence="1" type="ORF">A3770_04p31060</name>
</gene>
<accession>A0A5B8MIY6</accession>
<evidence type="ECO:0000313" key="1">
    <source>
        <dbReference type="EMBL" id="QDZ20588.1"/>
    </source>
</evidence>
<dbReference type="Proteomes" id="UP000316726">
    <property type="component" value="Chromosome 4"/>
</dbReference>
<organism evidence="1 2">
    <name type="scientific">Chloropicon primus</name>
    <dbReference type="NCBI Taxonomy" id="1764295"/>
    <lineage>
        <taxon>Eukaryota</taxon>
        <taxon>Viridiplantae</taxon>
        <taxon>Chlorophyta</taxon>
        <taxon>Chloropicophyceae</taxon>
        <taxon>Chloropicales</taxon>
        <taxon>Chloropicaceae</taxon>
        <taxon>Chloropicon</taxon>
    </lineage>
</organism>
<evidence type="ECO:0000313" key="2">
    <source>
        <dbReference type="Proteomes" id="UP000316726"/>
    </source>
</evidence>
<proteinExistence type="predicted"/>
<name>A0A5B8MIY6_9CHLO</name>
<reference evidence="1 2" key="1">
    <citation type="submission" date="2018-07" db="EMBL/GenBank/DDBJ databases">
        <title>The complete nuclear genome of the prasinophyte Chloropicon primus (CCMP1205).</title>
        <authorList>
            <person name="Pombert J.-F."/>
            <person name="Otis C."/>
            <person name="Turmel M."/>
            <person name="Lemieux C."/>
        </authorList>
    </citation>
    <scope>NUCLEOTIDE SEQUENCE [LARGE SCALE GENOMIC DNA]</scope>
    <source>
        <strain evidence="1 2">CCMP1205</strain>
    </source>
</reference>